<keyword evidence="2" id="KW-1185">Reference proteome</keyword>
<protein>
    <submittedName>
        <fullName evidence="1">Uncharacterized protein</fullName>
    </submittedName>
</protein>
<proteinExistence type="predicted"/>
<dbReference type="EMBL" id="JAACJM010000046">
    <property type="protein sequence ID" value="KAF5359934.1"/>
    <property type="molecule type" value="Genomic_DNA"/>
</dbReference>
<organism evidence="1 2">
    <name type="scientific">Tetrapyrgos nigripes</name>
    <dbReference type="NCBI Taxonomy" id="182062"/>
    <lineage>
        <taxon>Eukaryota</taxon>
        <taxon>Fungi</taxon>
        <taxon>Dikarya</taxon>
        <taxon>Basidiomycota</taxon>
        <taxon>Agaricomycotina</taxon>
        <taxon>Agaricomycetes</taxon>
        <taxon>Agaricomycetidae</taxon>
        <taxon>Agaricales</taxon>
        <taxon>Marasmiineae</taxon>
        <taxon>Marasmiaceae</taxon>
        <taxon>Tetrapyrgos</taxon>
    </lineage>
</organism>
<evidence type="ECO:0000313" key="2">
    <source>
        <dbReference type="Proteomes" id="UP000559256"/>
    </source>
</evidence>
<dbReference type="Proteomes" id="UP000559256">
    <property type="component" value="Unassembled WGS sequence"/>
</dbReference>
<evidence type="ECO:0000313" key="1">
    <source>
        <dbReference type="EMBL" id="KAF5359934.1"/>
    </source>
</evidence>
<comment type="caution">
    <text evidence="1">The sequence shown here is derived from an EMBL/GenBank/DDBJ whole genome shotgun (WGS) entry which is preliminary data.</text>
</comment>
<name>A0A8H5LJZ9_9AGAR</name>
<sequence length="218" mass="24365">MAALVPPTISLALFHPRCMACQTCQSQSVEGFAPAGAFGTQCECTFVNTQTPASTASNSTSVHTVKKEDLEALQSVTTSLDKPASSSQQEVLGATVIKPVWWSKDGPEGSVTEPEDQDIPDSDSKFDFLGAPLADRNASWYERRLDVAVALDNEHACAQHREIVEDQRLAEMQVELERMRLRISVQRVLVKKQQLQREKLARVVREMRRRLTESRFHP</sequence>
<gene>
    <name evidence="1" type="ORF">D9758_013979</name>
</gene>
<reference evidence="1 2" key="1">
    <citation type="journal article" date="2020" name="ISME J.">
        <title>Uncovering the hidden diversity of litter-decomposition mechanisms in mushroom-forming fungi.</title>
        <authorList>
            <person name="Floudas D."/>
            <person name="Bentzer J."/>
            <person name="Ahren D."/>
            <person name="Johansson T."/>
            <person name="Persson P."/>
            <person name="Tunlid A."/>
        </authorList>
    </citation>
    <scope>NUCLEOTIDE SEQUENCE [LARGE SCALE GENOMIC DNA]</scope>
    <source>
        <strain evidence="1 2">CBS 291.85</strain>
    </source>
</reference>
<dbReference type="AlphaFoldDB" id="A0A8H5LJZ9"/>
<accession>A0A8H5LJZ9</accession>